<dbReference type="EMBL" id="JABBPG010000010">
    <property type="protein sequence ID" value="NOU52604.1"/>
    <property type="molecule type" value="Genomic_DNA"/>
</dbReference>
<reference evidence="1 2" key="1">
    <citation type="submission" date="2020-04" db="EMBL/GenBank/DDBJ databases">
        <title>Pseudoalteromonas caenipelagi sp. nov., isolated from a tidal flat.</title>
        <authorList>
            <person name="Park S."/>
            <person name="Yoon J.-H."/>
        </authorList>
    </citation>
    <scope>NUCLEOTIDE SEQUENCE [LARGE SCALE GENOMIC DNA]</scope>
    <source>
        <strain evidence="1 2">JBTF-M23</strain>
    </source>
</reference>
<organism evidence="1 2">
    <name type="scientific">Pseudoalteromonas caenipelagi</name>
    <dbReference type="NCBI Taxonomy" id="2726988"/>
    <lineage>
        <taxon>Bacteria</taxon>
        <taxon>Pseudomonadati</taxon>
        <taxon>Pseudomonadota</taxon>
        <taxon>Gammaproteobacteria</taxon>
        <taxon>Alteromonadales</taxon>
        <taxon>Pseudoalteromonadaceae</taxon>
        <taxon>Pseudoalteromonas</taxon>
    </lineage>
</organism>
<evidence type="ECO:0000313" key="1">
    <source>
        <dbReference type="EMBL" id="NOU52604.1"/>
    </source>
</evidence>
<proteinExistence type="predicted"/>
<dbReference type="Proteomes" id="UP000586305">
    <property type="component" value="Unassembled WGS sequence"/>
</dbReference>
<sequence length="921" mass="106447">MAIKLPKSFCHTSLYRQISIKVAGMTPTKGTAFSTTLILPLQSKGGNTDCSFHFHWFDLPQYRMSGSFVLNIEGEALSVNTSTLAWLLWSDTATSLKSTHDKKRYFDVLLRVFGYLTQENLNRITLQTIEDFLEVLLTYTPTESGLIKRLGLNSISTIKPFEPNTINRVLKRLGIENYITQVFSKTKLTQSLNQVCLRVADMSYADYQNGGSFNFLTLEIGQYYVEHLNDVFENHFFSAFAVIRLLRNKKLLLGTYSDNPFNRQLYHNALMGIPFEQLRATLKGSKRMYEHLCRRTKEEYLSSYKEAMRRFALFREESLTYLVDKLDLIHDEDNRLFLKSILALELCSDYSGDPIDTIIDDFSHELKYTSSSVPRLSNERFQLVKKVYLAELIEKAEIPMPTRSHLAAAGVYDAHSSPAISKYDKVIERNGWTLIMAFLGWRDSEYSFPESSIHLFRNHDVKDQIRYPIRFLIKWEVPKTGGKTKVDREVTLSSYILLKQLQALHDGSQDQPMLYRTQFDGEGNLESSAFSSSTRGPKASRAGWEHFVESYTPFVKLDELDRLQAKSKQTVLEVVEQKELKYLTKLFCDSNKTKQLRQVRDKVRQDLPYLLASGMLSTNLASNTPKLLVLAYVNGTMSESEKEIWNSRLSFEQREYLSSLNEREVKKLPKVIVCDLMNSIREGCAYPTPHAFRHIWAECVYKRYSGDVGWLIRTNFKHFGDHFYRRYLREKSMQNSEQIAKRRVVSSILKAHLSSLKSDSRREFGGKMDVFLRRILKQTKLLNVEQLGEFLTKFAELEIADIKANPWGLCLLKRRNMRQANCAEFGVPQREKAGVEFCIGCDNHFVEQENVAFIIINVANHVSVLKQSKLPPSFKKESLRIVKETIKTLKQLDKNSQTNRNKPFIEEMQSAIKLTEQQEIV</sequence>
<name>A0A849VLG9_9GAMM</name>
<comment type="caution">
    <text evidence="1">The sequence shown here is derived from an EMBL/GenBank/DDBJ whole genome shotgun (WGS) entry which is preliminary data.</text>
</comment>
<evidence type="ECO:0000313" key="2">
    <source>
        <dbReference type="Proteomes" id="UP000586305"/>
    </source>
</evidence>
<protein>
    <submittedName>
        <fullName evidence="1">Uncharacterized protein</fullName>
    </submittedName>
</protein>
<gene>
    <name evidence="1" type="ORF">HG263_19045</name>
</gene>
<dbReference type="AlphaFoldDB" id="A0A849VLG9"/>
<keyword evidence="2" id="KW-1185">Reference proteome</keyword>
<accession>A0A849VLG9</accession>
<dbReference type="RefSeq" id="WP_171627662.1">
    <property type="nucleotide sequence ID" value="NZ_JABBPG010000010.1"/>
</dbReference>